<organism evidence="2 3">
    <name type="scientific">Helianthus annuus</name>
    <name type="common">Common sunflower</name>
    <dbReference type="NCBI Taxonomy" id="4232"/>
    <lineage>
        <taxon>Eukaryota</taxon>
        <taxon>Viridiplantae</taxon>
        <taxon>Streptophyta</taxon>
        <taxon>Embryophyta</taxon>
        <taxon>Tracheophyta</taxon>
        <taxon>Spermatophyta</taxon>
        <taxon>Magnoliopsida</taxon>
        <taxon>eudicotyledons</taxon>
        <taxon>Gunneridae</taxon>
        <taxon>Pentapetalae</taxon>
        <taxon>asterids</taxon>
        <taxon>campanulids</taxon>
        <taxon>Asterales</taxon>
        <taxon>Asteraceae</taxon>
        <taxon>Asteroideae</taxon>
        <taxon>Heliantheae alliance</taxon>
        <taxon>Heliantheae</taxon>
        <taxon>Helianthus</taxon>
    </lineage>
</organism>
<dbReference type="PANTHER" id="PTHR33167:SF63">
    <property type="entry name" value="MYB-CC TYPE TRANSCRIPTION FACTOR LHEQLE-CONTAINING DOMAIN-CONTAINING PROTEIN"/>
    <property type="match status" value="1"/>
</dbReference>
<feature type="compositionally biased region" description="Basic residues" evidence="1">
    <location>
        <begin position="475"/>
        <end position="487"/>
    </location>
</feature>
<evidence type="ECO:0000256" key="1">
    <source>
        <dbReference type="SAM" id="MobiDB-lite"/>
    </source>
</evidence>
<dbReference type="OMA" id="TERHEVF"/>
<protein>
    <submittedName>
        <fullName evidence="2">Uncharacterized protein</fullName>
    </submittedName>
</protein>
<dbReference type="OrthoDB" id="630817at2759"/>
<dbReference type="AlphaFoldDB" id="A0A251UD27"/>
<sequence length="600" mass="68102">MSAGMAAKVQAKTYFHGSMMDLNNGLCNVMWDPYRDDRNQSYNSFLMSQTMDGYSGYPKEQMRRTILNQESVFKHQLQELHRLYKRQRDLMNEVRMKDHYGFTIPAKAPNSGHFLSQVCSQRRVIDLELPADVEEDNQGVENVHNLITKKPYNLADLNEPIQMEEARNSDYGSTDNIQRQDLSTNSNFWYLQSVPKQSNDHLSRKKTIFGVELCESGHKSPFDSSQSSSRDQNTSSLNHNHWTERHEVFNGKKNLEKQLPHWLMNTKGKETILYQMNLDSLQQHSQQFFKKAEKHQTENVHITKILGVPIQDSAIHTQDTNAETDKNNGILKPRHGIDLNLSFDEDEDLSATPHVPETVVGIASTEIDLEAPATVEAETDDQELVKSAAEAIMSISSSDAPPDDTLLQWFAEVIALECDGNKSVNVNKDEDCIPEGMDYFEYMTLKLQETEVDNRCYKAATVVDDKEDGGLSRKTVTRKGQGKRGRQKKDFQRDVLPGIVSLSRREVTEDLQTFEEAFNGIGVSWQSKRKAGRGRRQLAVVSPTLSPPPAPPPEMAVEQSVCREVALEEKSLSGWGKRTRRLPRQRCQNGGNHQSLALKC</sequence>
<name>A0A251UD27_HELAN</name>
<dbReference type="Pfam" id="PF05904">
    <property type="entry name" value="DUF863"/>
    <property type="match status" value="1"/>
</dbReference>
<feature type="region of interest" description="Disordered" evidence="1">
    <location>
        <begin position="470"/>
        <end position="490"/>
    </location>
</feature>
<dbReference type="InParanoid" id="A0A251UD27"/>
<proteinExistence type="predicted"/>
<keyword evidence="3" id="KW-1185">Reference proteome</keyword>
<dbReference type="PANTHER" id="PTHR33167">
    <property type="entry name" value="TRANSCRIPTION FACTOR, PUTATIVE (DUF863)-RELATED"/>
    <property type="match status" value="1"/>
</dbReference>
<evidence type="ECO:0000313" key="2">
    <source>
        <dbReference type="EMBL" id="OTG21014.1"/>
    </source>
</evidence>
<accession>A0A251UD27</accession>
<dbReference type="Proteomes" id="UP000215914">
    <property type="component" value="Chromosome 7"/>
</dbReference>
<feature type="region of interest" description="Disordered" evidence="1">
    <location>
        <begin position="218"/>
        <end position="239"/>
    </location>
</feature>
<evidence type="ECO:0000313" key="3">
    <source>
        <dbReference type="Proteomes" id="UP000215914"/>
    </source>
</evidence>
<dbReference type="InterPro" id="IPR008581">
    <property type="entry name" value="DUF863_pln"/>
</dbReference>
<reference evidence="3" key="1">
    <citation type="journal article" date="2017" name="Nature">
        <title>The sunflower genome provides insights into oil metabolism, flowering and Asterid evolution.</title>
        <authorList>
            <person name="Badouin H."/>
            <person name="Gouzy J."/>
            <person name="Grassa C.J."/>
            <person name="Murat F."/>
            <person name="Staton S.E."/>
            <person name="Cottret L."/>
            <person name="Lelandais-Briere C."/>
            <person name="Owens G.L."/>
            <person name="Carrere S."/>
            <person name="Mayjonade B."/>
            <person name="Legrand L."/>
            <person name="Gill N."/>
            <person name="Kane N.C."/>
            <person name="Bowers J.E."/>
            <person name="Hubner S."/>
            <person name="Bellec A."/>
            <person name="Berard A."/>
            <person name="Berges H."/>
            <person name="Blanchet N."/>
            <person name="Boniface M.C."/>
            <person name="Brunel D."/>
            <person name="Catrice O."/>
            <person name="Chaidir N."/>
            <person name="Claudel C."/>
            <person name="Donnadieu C."/>
            <person name="Faraut T."/>
            <person name="Fievet G."/>
            <person name="Helmstetter N."/>
            <person name="King M."/>
            <person name="Knapp S.J."/>
            <person name="Lai Z."/>
            <person name="Le Paslier M.C."/>
            <person name="Lippi Y."/>
            <person name="Lorenzon L."/>
            <person name="Mandel J.R."/>
            <person name="Marage G."/>
            <person name="Marchand G."/>
            <person name="Marquand E."/>
            <person name="Bret-Mestries E."/>
            <person name="Morien E."/>
            <person name="Nambeesan S."/>
            <person name="Nguyen T."/>
            <person name="Pegot-Espagnet P."/>
            <person name="Pouilly N."/>
            <person name="Raftis F."/>
            <person name="Sallet E."/>
            <person name="Schiex T."/>
            <person name="Thomas J."/>
            <person name="Vandecasteele C."/>
            <person name="Vares D."/>
            <person name="Vear F."/>
            <person name="Vautrin S."/>
            <person name="Crespi M."/>
            <person name="Mangin B."/>
            <person name="Burke J.M."/>
            <person name="Salse J."/>
            <person name="Munos S."/>
            <person name="Vincourt P."/>
            <person name="Rieseberg L.H."/>
            <person name="Langlade N.B."/>
        </authorList>
    </citation>
    <scope>NUCLEOTIDE SEQUENCE [LARGE SCALE GENOMIC DNA]</scope>
    <source>
        <strain evidence="3">cv. SF193</strain>
    </source>
</reference>
<dbReference type="EMBL" id="CM007896">
    <property type="protein sequence ID" value="OTG21014.1"/>
    <property type="molecule type" value="Genomic_DNA"/>
</dbReference>
<gene>
    <name evidence="2" type="ORF">HannXRQ_Chr07g0199511</name>
</gene>
<feature type="compositionally biased region" description="Low complexity" evidence="1">
    <location>
        <begin position="222"/>
        <end position="236"/>
    </location>
</feature>